<dbReference type="GO" id="GO:0005886">
    <property type="term" value="C:plasma membrane"/>
    <property type="evidence" value="ECO:0007669"/>
    <property type="project" value="TreeGrafter"/>
</dbReference>
<feature type="transmembrane region" description="Helical" evidence="5">
    <location>
        <begin position="37"/>
        <end position="55"/>
    </location>
</feature>
<evidence type="ECO:0000256" key="3">
    <source>
        <dbReference type="ARBA" id="ARBA00022989"/>
    </source>
</evidence>
<dbReference type="InterPro" id="IPR052951">
    <property type="entry name" value="Tellurite_res_ion_channel"/>
</dbReference>
<evidence type="ECO:0000313" key="6">
    <source>
        <dbReference type="EMBL" id="KIE46681.1"/>
    </source>
</evidence>
<organism evidence="6 7">
    <name type="scientific">Clostridium argentinense CDC 2741</name>
    <dbReference type="NCBI Taxonomy" id="1418104"/>
    <lineage>
        <taxon>Bacteria</taxon>
        <taxon>Bacillati</taxon>
        <taxon>Bacillota</taxon>
        <taxon>Clostridia</taxon>
        <taxon>Eubacteriales</taxon>
        <taxon>Clostridiaceae</taxon>
        <taxon>Clostridium</taxon>
    </lineage>
</organism>
<dbReference type="PANTHER" id="PTHR37955:SF1">
    <property type="entry name" value="DEP DOMAIN-CONTAINING PROTEIN"/>
    <property type="match status" value="1"/>
</dbReference>
<dbReference type="Proteomes" id="UP000031366">
    <property type="component" value="Unassembled WGS sequence"/>
</dbReference>
<feature type="transmembrane region" description="Helical" evidence="5">
    <location>
        <begin position="244"/>
        <end position="265"/>
    </location>
</feature>
<dbReference type="PANTHER" id="PTHR37955">
    <property type="entry name" value="TELLURITE RESISTANCE PROTEIN TEHA"/>
    <property type="match status" value="1"/>
</dbReference>
<feature type="transmembrane region" description="Helical" evidence="5">
    <location>
        <begin position="211"/>
        <end position="232"/>
    </location>
</feature>
<dbReference type="InterPro" id="IPR038665">
    <property type="entry name" value="Voltage-dep_anion_channel_sf"/>
</dbReference>
<feature type="transmembrane region" description="Helical" evidence="5">
    <location>
        <begin position="277"/>
        <end position="295"/>
    </location>
</feature>
<sequence length="315" mass="34880">MAQFIKKIPLPLAGVMLSLAALGNLLASYGPVYKNVLGVLSAVILLLITLKILFYSKAVIEDLNNPVIASVIPTYSMGIMLLSVYIKDISFNVGRAIWIIGVLIHIGLILFYTIKFVCNFNIKKLFPSTFVVYVGIGAAGITAPAFKLANIGQFFFWFAFISFIILLPILIYRTVFIKEIPEPALPTIAIFAAPASLCLAAYLNSFNDKNMFIVGILAILSFILYLVVLVNLPKLLKLKFYPSFAAFTFPMVISAVALKGTNGFLMKAEKGIDFLKYIIKFQEIVAILIVFYVLIKYIGFLTQKKSIQANQTISK</sequence>
<dbReference type="CDD" id="cd09325">
    <property type="entry name" value="TDT_C4-dicarb_trans"/>
    <property type="match status" value="1"/>
</dbReference>
<accession>A0A0C1R808</accession>
<feature type="transmembrane region" description="Helical" evidence="5">
    <location>
        <begin position="154"/>
        <end position="172"/>
    </location>
</feature>
<dbReference type="Pfam" id="PF03595">
    <property type="entry name" value="SLAC1"/>
    <property type="match status" value="1"/>
</dbReference>
<dbReference type="Gene3D" id="1.50.10.150">
    <property type="entry name" value="Voltage-dependent anion channel"/>
    <property type="match status" value="1"/>
</dbReference>
<dbReference type="STRING" id="29341.RSJ17_18995"/>
<keyword evidence="4 5" id="KW-0472">Membrane</keyword>
<feature type="transmembrane region" description="Helical" evidence="5">
    <location>
        <begin position="184"/>
        <end position="205"/>
    </location>
</feature>
<keyword evidence="2 5" id="KW-0812">Transmembrane</keyword>
<feature type="transmembrane region" description="Helical" evidence="5">
    <location>
        <begin position="130"/>
        <end position="148"/>
    </location>
</feature>
<dbReference type="EMBL" id="AYSO01000016">
    <property type="protein sequence ID" value="KIE46681.1"/>
    <property type="molecule type" value="Genomic_DNA"/>
</dbReference>
<evidence type="ECO:0000256" key="4">
    <source>
        <dbReference type="ARBA" id="ARBA00023136"/>
    </source>
</evidence>
<dbReference type="GO" id="GO:0046583">
    <property type="term" value="F:monoatomic cation efflux transmembrane transporter activity"/>
    <property type="evidence" value="ECO:0007669"/>
    <property type="project" value="TreeGrafter"/>
</dbReference>
<dbReference type="OrthoDB" id="309023at2"/>
<comment type="subcellular location">
    <subcellularLocation>
        <location evidence="1">Membrane</location>
        <topology evidence="1">Multi-pass membrane protein</topology>
    </subcellularLocation>
</comment>
<feature type="transmembrane region" description="Helical" evidence="5">
    <location>
        <begin position="67"/>
        <end position="86"/>
    </location>
</feature>
<reference evidence="6 7" key="1">
    <citation type="journal article" date="2015" name="Infect. Genet. Evol.">
        <title>Genomic sequences of six botulinum neurotoxin-producing strains representing three clostridial species illustrate the mobility and diversity of botulinum neurotoxin genes.</title>
        <authorList>
            <person name="Smith T.J."/>
            <person name="Hill K.K."/>
            <person name="Xie G."/>
            <person name="Foley B.T."/>
            <person name="Williamson C.H."/>
            <person name="Foster J.T."/>
            <person name="Johnson S.L."/>
            <person name="Chertkov O."/>
            <person name="Teshima H."/>
            <person name="Gibbons H.S."/>
            <person name="Johnsky L.A."/>
            <person name="Karavis M.A."/>
            <person name="Smith L.A."/>
        </authorList>
    </citation>
    <scope>NUCLEOTIDE SEQUENCE [LARGE SCALE GENOMIC DNA]</scope>
    <source>
        <strain evidence="6 7">CDC 2741</strain>
    </source>
</reference>
<name>A0A0C1R808_9CLOT</name>
<evidence type="ECO:0000256" key="2">
    <source>
        <dbReference type="ARBA" id="ARBA00022692"/>
    </source>
</evidence>
<proteinExistence type="predicted"/>
<dbReference type="InterPro" id="IPR004695">
    <property type="entry name" value="SLAC1/Mae1/Ssu1/TehA"/>
</dbReference>
<dbReference type="AlphaFoldDB" id="A0A0C1R808"/>
<evidence type="ECO:0000256" key="5">
    <source>
        <dbReference type="SAM" id="Phobius"/>
    </source>
</evidence>
<keyword evidence="7" id="KW-1185">Reference proteome</keyword>
<feature type="transmembrane region" description="Helical" evidence="5">
    <location>
        <begin position="98"/>
        <end position="118"/>
    </location>
</feature>
<dbReference type="RefSeq" id="WP_039633124.1">
    <property type="nucleotide sequence ID" value="NZ_AYSO01000016.1"/>
</dbReference>
<comment type="caution">
    <text evidence="6">The sequence shown here is derived from an EMBL/GenBank/DDBJ whole genome shotgun (WGS) entry which is preliminary data.</text>
</comment>
<gene>
    <name evidence="6" type="ORF">U732_3387</name>
</gene>
<protein>
    <submittedName>
        <fullName evidence="6">Voltage-dependent anion channel family protein</fullName>
    </submittedName>
</protein>
<keyword evidence="3 5" id="KW-1133">Transmembrane helix</keyword>
<evidence type="ECO:0000256" key="1">
    <source>
        <dbReference type="ARBA" id="ARBA00004141"/>
    </source>
</evidence>
<evidence type="ECO:0000313" key="7">
    <source>
        <dbReference type="Proteomes" id="UP000031366"/>
    </source>
</evidence>